<organism evidence="1 2">
    <name type="scientific">Roseivirga misakiensis</name>
    <dbReference type="NCBI Taxonomy" id="1563681"/>
    <lineage>
        <taxon>Bacteria</taxon>
        <taxon>Pseudomonadati</taxon>
        <taxon>Bacteroidota</taxon>
        <taxon>Cytophagia</taxon>
        <taxon>Cytophagales</taxon>
        <taxon>Roseivirgaceae</taxon>
        <taxon>Roseivirga</taxon>
    </lineage>
</organism>
<evidence type="ECO:0000313" key="1">
    <source>
        <dbReference type="EMBL" id="OEK07442.1"/>
    </source>
</evidence>
<evidence type="ECO:0000313" key="2">
    <source>
        <dbReference type="Proteomes" id="UP000095552"/>
    </source>
</evidence>
<accession>A0A1E5T7T7</accession>
<comment type="caution">
    <text evidence="1">The sequence shown here is derived from an EMBL/GenBank/DDBJ whole genome shotgun (WGS) entry which is preliminary data.</text>
</comment>
<reference evidence="1 2" key="1">
    <citation type="submission" date="2016-08" db="EMBL/GenBank/DDBJ databases">
        <title>Draft genome of Fabibacter sp. strain SK-8.</title>
        <authorList>
            <person name="Wong S.-K."/>
            <person name="Hamasaki K."/>
            <person name="Yoshizawa S."/>
        </authorList>
    </citation>
    <scope>NUCLEOTIDE SEQUENCE [LARGE SCALE GENOMIC DNA]</scope>
    <source>
        <strain evidence="1 2">SK-8</strain>
    </source>
</reference>
<sequence length="175" mass="20599">MTPITEDKSEKRFTNIWGFAYQDNTSLSYQIRRIWRPLFELIGLETNLTIQLNNLVDFKIETGRFGSRLIIQTHLHKSNKKINPIESNPIWLPDEKFLNALTDKFEYMIELNKQGKNIALICVNPSSISEFYEARDSKLEKSKVSEFASYKSSKQHKRAFELSIKSEKKLNEMFR</sequence>
<dbReference type="EMBL" id="MDGQ01000002">
    <property type="protein sequence ID" value="OEK07442.1"/>
    <property type="molecule type" value="Genomic_DNA"/>
</dbReference>
<dbReference type="STRING" id="1563681.BFP71_00085"/>
<gene>
    <name evidence="1" type="ORF">BFP71_00085</name>
</gene>
<keyword evidence="2" id="KW-1185">Reference proteome</keyword>
<proteinExistence type="predicted"/>
<protein>
    <submittedName>
        <fullName evidence="1">Uncharacterized protein</fullName>
    </submittedName>
</protein>
<dbReference type="RefSeq" id="WP_069833425.1">
    <property type="nucleotide sequence ID" value="NZ_MDGQ01000002.1"/>
</dbReference>
<dbReference type="AlphaFoldDB" id="A0A1E5T7T7"/>
<name>A0A1E5T7T7_9BACT</name>
<dbReference type="Proteomes" id="UP000095552">
    <property type="component" value="Unassembled WGS sequence"/>
</dbReference>